<comment type="caution">
    <text evidence="4">The sequence shown here is derived from an EMBL/GenBank/DDBJ whole genome shotgun (WGS) entry which is preliminary data.</text>
</comment>
<proteinExistence type="predicted"/>
<dbReference type="NCBIfam" id="NF040535">
    <property type="entry name" value="LiaF_C_term"/>
    <property type="match status" value="1"/>
</dbReference>
<dbReference type="RefSeq" id="WP_193534305.1">
    <property type="nucleotide sequence ID" value="NZ_JADCLJ010000006.1"/>
</dbReference>
<protein>
    <submittedName>
        <fullName evidence="4">Cell wall-active antibiotics response protein</fullName>
    </submittedName>
</protein>
<gene>
    <name evidence="4" type="ORF">IMZ08_01925</name>
</gene>
<dbReference type="InterPro" id="IPR047793">
    <property type="entry name" value="LiaF_C"/>
</dbReference>
<dbReference type="InterPro" id="IPR054331">
    <property type="entry name" value="LiaF_TM"/>
</dbReference>
<feature type="domain" description="LiaF transmembrane" evidence="3">
    <location>
        <begin position="11"/>
        <end position="114"/>
    </location>
</feature>
<dbReference type="Pfam" id="PF22570">
    <property type="entry name" value="LiaF-TM"/>
    <property type="match status" value="1"/>
</dbReference>
<accession>A0ABR9QEA0</accession>
<keyword evidence="1" id="KW-0812">Transmembrane</keyword>
<dbReference type="InterPro" id="IPR024425">
    <property type="entry name" value="LiaF-like_C"/>
</dbReference>
<name>A0ABR9QEA0_9BACI</name>
<evidence type="ECO:0000256" key="1">
    <source>
        <dbReference type="SAM" id="Phobius"/>
    </source>
</evidence>
<feature type="domain" description="Cell wall-active antibiotics response LiaF-like C-terminal" evidence="2">
    <location>
        <begin position="128"/>
        <end position="239"/>
    </location>
</feature>
<dbReference type="EMBL" id="JADCLJ010000006">
    <property type="protein sequence ID" value="MBE4906815.1"/>
    <property type="molecule type" value="Genomic_DNA"/>
</dbReference>
<sequence length="242" mass="27439">MKQFTLNRVFSALLLILFGILLLLVNIDVISLEINNLFVTFYPVLFLIVGFKWLVESILSKGQKGWFGGFFLLLFGTLLALDRLGYITFTFWDVWKLWPVLLIYLGMKLFSKEKSVSISFAKKDSVAIGDYVSNSENWSLEDKNIKLGIGDVHLDFSKAFIPDKETKIDISGWVGDVTLLVPEDLAIKVEATVKTGSIEIFDNDSDGLNRSYSYKSEHYDEETRKLTININLSVGSIQVEKV</sequence>
<organism evidence="4 5">
    <name type="scientific">Litchfieldia luteola</name>
    <dbReference type="NCBI Taxonomy" id="682179"/>
    <lineage>
        <taxon>Bacteria</taxon>
        <taxon>Bacillati</taxon>
        <taxon>Bacillota</taxon>
        <taxon>Bacilli</taxon>
        <taxon>Bacillales</taxon>
        <taxon>Bacillaceae</taxon>
        <taxon>Litchfieldia</taxon>
    </lineage>
</organism>
<feature type="transmembrane region" description="Helical" evidence="1">
    <location>
        <begin position="67"/>
        <end position="89"/>
    </location>
</feature>
<evidence type="ECO:0000313" key="4">
    <source>
        <dbReference type="EMBL" id="MBE4906815.1"/>
    </source>
</evidence>
<dbReference type="PIRSF" id="PIRSF031509">
    <property type="entry name" value="Cell_wall_LiaF/YvqF"/>
    <property type="match status" value="1"/>
</dbReference>
<evidence type="ECO:0000259" key="2">
    <source>
        <dbReference type="Pfam" id="PF09922"/>
    </source>
</evidence>
<evidence type="ECO:0000259" key="3">
    <source>
        <dbReference type="Pfam" id="PF22570"/>
    </source>
</evidence>
<dbReference type="Pfam" id="PF09922">
    <property type="entry name" value="LiaF-like_C"/>
    <property type="match status" value="1"/>
</dbReference>
<dbReference type="InterPro" id="IPR016975">
    <property type="entry name" value="Cell_wall_LiaF"/>
</dbReference>
<dbReference type="Proteomes" id="UP001516662">
    <property type="component" value="Unassembled WGS sequence"/>
</dbReference>
<keyword evidence="1" id="KW-1133">Transmembrane helix</keyword>
<feature type="transmembrane region" description="Helical" evidence="1">
    <location>
        <begin position="37"/>
        <end position="55"/>
    </location>
</feature>
<keyword evidence="5" id="KW-1185">Reference proteome</keyword>
<evidence type="ECO:0000313" key="5">
    <source>
        <dbReference type="Proteomes" id="UP001516662"/>
    </source>
</evidence>
<reference evidence="4 5" key="1">
    <citation type="submission" date="2020-10" db="EMBL/GenBank/DDBJ databases">
        <title>Bacillus sp. HD4P25, an endophyte from a halophyte.</title>
        <authorList>
            <person name="Sun J.-Q."/>
        </authorList>
    </citation>
    <scope>NUCLEOTIDE SEQUENCE [LARGE SCALE GENOMIC DNA]</scope>
    <source>
        <strain evidence="4 5">YIM 93174</strain>
    </source>
</reference>
<keyword evidence="1" id="KW-0472">Membrane</keyword>